<evidence type="ECO:0000313" key="4">
    <source>
        <dbReference type="Proteomes" id="UP000425178"/>
    </source>
</evidence>
<feature type="region of interest" description="Disordered" evidence="1">
    <location>
        <begin position="1"/>
        <end position="92"/>
    </location>
</feature>
<gene>
    <name evidence="3" type="ORF">CETAM_01865</name>
</gene>
<dbReference type="EMBL" id="CP046453">
    <property type="protein sequence ID" value="QGU03657.1"/>
    <property type="molecule type" value="Genomic_DNA"/>
</dbReference>
<protein>
    <submittedName>
        <fullName evidence="3">Uncharacterized protein</fullName>
    </submittedName>
</protein>
<name>A0A6B8VVE3_9CORY</name>
<feature type="compositionally biased region" description="Basic and acidic residues" evidence="1">
    <location>
        <begin position="69"/>
        <end position="90"/>
    </location>
</feature>
<reference evidence="3 4" key="1">
    <citation type="journal article" date="2021" name="Int. J. Syst. Evol. Microbiol.">
        <title>Classification of three corynebacterial strains isolated from a small paddock in North Rhine-Westphalia: proposal of &lt;i&gt;Corynebacterium kalinowskii&lt;/i&gt; sp. nov., &lt;i&gt;Corynebacterium comes&lt;/i&gt; sp. nov. and &lt;i&gt;Corynebacterium occultum&lt;/i&gt; sp. nov.</title>
        <authorList>
            <person name="Schaffert L."/>
            <person name="Ruwe M."/>
            <person name="Milse J."/>
            <person name="Hanuschka K."/>
            <person name="Ortseifen V."/>
            <person name="Droste J."/>
            <person name="Brandt D."/>
            <person name="Schl L."/>
            <person name="Kutter Y."/>
            <person name="Vinke S."/>
            <person name="Vieh P."/>
            <person name="Jacob L."/>
            <person name="L N.C."/>
            <person name="Schulte-Berndt E."/>
            <person name="Hain C."/>
            <person name="Linder M."/>
            <person name="Schmidt P."/>
            <person name="Wollenschl L."/>
            <person name="Luttermann T."/>
            <person name="Thieme E."/>
            <person name="Hassa J."/>
            <person name="Haak M."/>
            <person name="Wittchen M."/>
            <person name="Mentz A."/>
            <person name="Persicke M."/>
            <person name="Busche T."/>
            <person name="R C."/>
        </authorList>
    </citation>
    <scope>NUCLEOTIDE SEQUENCE [LARGE SCALE GENOMIC DNA]</scope>
    <source>
        <strain evidence="3 4">2019</strain>
    </source>
</reference>
<proteinExistence type="predicted"/>
<feature type="compositionally biased region" description="Basic and acidic residues" evidence="1">
    <location>
        <begin position="49"/>
        <end position="58"/>
    </location>
</feature>
<dbReference type="RefSeq" id="WP_156226812.1">
    <property type="nucleotide sequence ID" value="NZ_CP046453.1"/>
</dbReference>
<keyword evidence="2" id="KW-0812">Transmembrane</keyword>
<dbReference type="Proteomes" id="UP000425178">
    <property type="component" value="Chromosome"/>
</dbReference>
<sequence length="227" mass="24115">MSDKQLTVAELLARTGRDDKDGEVPRRRRRSLDEGGISVAELTGSIPAVKEKPVESKHSSVPIDGPAPEPKKPELKKDVGPAEPEQKKTPATDQTVVFGKVEAEPPTPAQEQTGEIAVVDDVEESGVEKQDVDEMEDPAEVGEKTSVTGVILLTIIGVVLGVVVFKGFEMLWENFSRPVVAVLAVLVTIGMVGVVKALRTANDGLSMFLAGLVGLVMTFGPLAVVLI</sequence>
<feature type="transmembrane region" description="Helical" evidence="2">
    <location>
        <begin position="180"/>
        <end position="198"/>
    </location>
</feature>
<organism evidence="3 4">
    <name type="scientific">Corynebacterium comes</name>
    <dbReference type="NCBI Taxonomy" id="2675218"/>
    <lineage>
        <taxon>Bacteria</taxon>
        <taxon>Bacillati</taxon>
        <taxon>Actinomycetota</taxon>
        <taxon>Actinomycetes</taxon>
        <taxon>Mycobacteriales</taxon>
        <taxon>Corynebacteriaceae</taxon>
        <taxon>Corynebacterium</taxon>
    </lineage>
</organism>
<accession>A0A6B8VVE3</accession>
<keyword evidence="2" id="KW-1133">Transmembrane helix</keyword>
<keyword evidence="2" id="KW-0472">Membrane</keyword>
<feature type="compositionally biased region" description="Basic and acidic residues" evidence="1">
    <location>
        <begin position="15"/>
        <end position="25"/>
    </location>
</feature>
<evidence type="ECO:0000256" key="1">
    <source>
        <dbReference type="SAM" id="MobiDB-lite"/>
    </source>
</evidence>
<evidence type="ECO:0000313" key="3">
    <source>
        <dbReference type="EMBL" id="QGU03657.1"/>
    </source>
</evidence>
<feature type="transmembrane region" description="Helical" evidence="2">
    <location>
        <begin position="204"/>
        <end position="226"/>
    </location>
</feature>
<evidence type="ECO:0000256" key="2">
    <source>
        <dbReference type="SAM" id="Phobius"/>
    </source>
</evidence>
<keyword evidence="4" id="KW-1185">Reference proteome</keyword>
<dbReference type="KEGG" id="ccoe:CETAM_01865"/>
<dbReference type="AlphaFoldDB" id="A0A6B8VVE3"/>
<feature type="transmembrane region" description="Helical" evidence="2">
    <location>
        <begin position="147"/>
        <end position="168"/>
    </location>
</feature>